<feature type="region of interest" description="Disordered" evidence="2">
    <location>
        <begin position="25"/>
        <end position="46"/>
    </location>
</feature>
<accession>A0A5D3B1K9</accession>
<dbReference type="Gene3D" id="3.30.70.330">
    <property type="match status" value="1"/>
</dbReference>
<dbReference type="InterPro" id="IPR013083">
    <property type="entry name" value="Znf_RING/FYVE/PHD"/>
</dbReference>
<keyword evidence="1" id="KW-0863">Zinc-finger</keyword>
<evidence type="ECO:0000259" key="3">
    <source>
        <dbReference type="PROSITE" id="PS50089"/>
    </source>
</evidence>
<protein>
    <recommendedName>
        <fullName evidence="3">RING-type domain-containing protein</fullName>
    </recommendedName>
</protein>
<organism evidence="4 5">
    <name type="scientific">Cryptococcus floricola</name>
    <dbReference type="NCBI Taxonomy" id="2591691"/>
    <lineage>
        <taxon>Eukaryota</taxon>
        <taxon>Fungi</taxon>
        <taxon>Dikarya</taxon>
        <taxon>Basidiomycota</taxon>
        <taxon>Agaricomycotina</taxon>
        <taxon>Tremellomycetes</taxon>
        <taxon>Tremellales</taxon>
        <taxon>Cryptococcaceae</taxon>
        <taxon>Cryptococcus</taxon>
    </lineage>
</organism>
<feature type="region of interest" description="Disordered" evidence="2">
    <location>
        <begin position="115"/>
        <end position="140"/>
    </location>
</feature>
<feature type="region of interest" description="Disordered" evidence="2">
    <location>
        <begin position="63"/>
        <end position="95"/>
    </location>
</feature>
<feature type="domain" description="RING-type" evidence="3">
    <location>
        <begin position="219"/>
        <end position="265"/>
    </location>
</feature>
<keyword evidence="1" id="KW-0479">Metal-binding</keyword>
<dbReference type="Gene3D" id="3.30.40.10">
    <property type="entry name" value="Zinc/RING finger domain, C3HC4 (zinc finger)"/>
    <property type="match status" value="1"/>
</dbReference>
<dbReference type="InterPro" id="IPR012677">
    <property type="entry name" value="Nucleotide-bd_a/b_plait_sf"/>
</dbReference>
<evidence type="ECO:0000313" key="5">
    <source>
        <dbReference type="Proteomes" id="UP000322245"/>
    </source>
</evidence>
<dbReference type="Proteomes" id="UP000322245">
    <property type="component" value="Unassembled WGS sequence"/>
</dbReference>
<dbReference type="PROSITE" id="PS50089">
    <property type="entry name" value="ZF_RING_2"/>
    <property type="match status" value="1"/>
</dbReference>
<comment type="caution">
    <text evidence="4">The sequence shown here is derived from an EMBL/GenBank/DDBJ whole genome shotgun (WGS) entry which is preliminary data.</text>
</comment>
<evidence type="ECO:0000256" key="2">
    <source>
        <dbReference type="SAM" id="MobiDB-lite"/>
    </source>
</evidence>
<reference evidence="4 5" key="1">
    <citation type="submission" date="2017-05" db="EMBL/GenBank/DDBJ databases">
        <title>The Genome Sequence of Tsuchiyaea wingfieldii DSM 27421.</title>
        <authorList>
            <person name="Cuomo C."/>
            <person name="Passer A."/>
            <person name="Billmyre B."/>
            <person name="Heitman J."/>
        </authorList>
    </citation>
    <scope>NUCLEOTIDE SEQUENCE [LARGE SCALE GENOMIC DNA]</scope>
    <source>
        <strain evidence="4 5">DSM 27421</strain>
    </source>
</reference>
<evidence type="ECO:0000313" key="4">
    <source>
        <dbReference type="EMBL" id="TYJ56972.1"/>
    </source>
</evidence>
<proteinExistence type="predicted"/>
<feature type="compositionally biased region" description="Low complexity" evidence="2">
    <location>
        <begin position="30"/>
        <end position="46"/>
    </location>
</feature>
<name>A0A5D3B1K9_9TREE</name>
<dbReference type="GO" id="GO:0008270">
    <property type="term" value="F:zinc ion binding"/>
    <property type="evidence" value="ECO:0007669"/>
    <property type="project" value="UniProtKB-KW"/>
</dbReference>
<evidence type="ECO:0000256" key="1">
    <source>
        <dbReference type="PROSITE-ProRule" id="PRU00175"/>
    </source>
</evidence>
<dbReference type="AlphaFoldDB" id="A0A5D3B1K9"/>
<dbReference type="InterPro" id="IPR001841">
    <property type="entry name" value="Znf_RING"/>
</dbReference>
<keyword evidence="1" id="KW-0862">Zinc</keyword>
<sequence>MRLLDSDSTFIILGPNPNQCLEITSESSDDSSAYSPSRSLPSTPSRNFISASSILSPIQRLRSCLSPHGPPPVTPLPTSRTSKTPSPARTGDCDPRADWIKLGVPDLLLDDEVSSRGRKLSTVEEAPQDPDAKDRLVNTEGGSPVILTPVSRGVRQQIRVIDMTKITMFFSQPSVINEECAPMIEPITGSPCDDQHRQPCLEDTSLSHIQADTEEGCECASCGRQVDASRATLIIPCRDVICASCFSSTVAAVSVTKGQSKCPACLDVITTFETMSGKHQARGQLCSKVIAAPQGIGPFTPSTFVTQNGSIVMRIDNVGWDVTPSVVEEFLPMDSLSRKVPQPVHILLNKFDGRTKDYLYIEVASLEAARHILATRQNTFMPGGKLTGHRLRAVTISAVPQKELIDELRPKSNLELHALLTLCRSAVASSEAGCKPSGAGKYIKARHGPFYLLMSMLSKLSGKESPSYSDLFHVTAGAIAALTDAISRRCHYGATQDTSSSNYSTQIHENDEDVRQRLFVLSDRCFHGKKPTIF</sequence>
<gene>
    <name evidence="4" type="ORF">B9479_002251</name>
</gene>
<keyword evidence="5" id="KW-1185">Reference proteome</keyword>
<dbReference type="EMBL" id="NIDF01000017">
    <property type="protein sequence ID" value="TYJ56972.1"/>
    <property type="molecule type" value="Genomic_DNA"/>
</dbReference>